<accession>A0ACC0XL54</accession>
<dbReference type="EMBL" id="CM047746">
    <property type="protein sequence ID" value="KAJ0019950.1"/>
    <property type="molecule type" value="Genomic_DNA"/>
</dbReference>
<comment type="caution">
    <text evidence="1">The sequence shown here is derived from an EMBL/GenBank/DDBJ whole genome shotgun (WGS) entry which is preliminary data.</text>
</comment>
<name>A0ACC0XL54_9ROSI</name>
<evidence type="ECO:0000313" key="2">
    <source>
        <dbReference type="Proteomes" id="UP001163603"/>
    </source>
</evidence>
<keyword evidence="2" id="KW-1185">Reference proteome</keyword>
<evidence type="ECO:0000313" key="1">
    <source>
        <dbReference type="EMBL" id="KAJ0019950.1"/>
    </source>
</evidence>
<dbReference type="Proteomes" id="UP001163603">
    <property type="component" value="Chromosome 11"/>
</dbReference>
<protein>
    <submittedName>
        <fullName evidence="1">Uncharacterized protein</fullName>
    </submittedName>
</protein>
<organism evidence="1 2">
    <name type="scientific">Pistacia integerrima</name>
    <dbReference type="NCBI Taxonomy" id="434235"/>
    <lineage>
        <taxon>Eukaryota</taxon>
        <taxon>Viridiplantae</taxon>
        <taxon>Streptophyta</taxon>
        <taxon>Embryophyta</taxon>
        <taxon>Tracheophyta</taxon>
        <taxon>Spermatophyta</taxon>
        <taxon>Magnoliopsida</taxon>
        <taxon>eudicotyledons</taxon>
        <taxon>Gunneridae</taxon>
        <taxon>Pentapetalae</taxon>
        <taxon>rosids</taxon>
        <taxon>malvids</taxon>
        <taxon>Sapindales</taxon>
        <taxon>Anacardiaceae</taxon>
        <taxon>Pistacia</taxon>
    </lineage>
</organism>
<gene>
    <name evidence="1" type="ORF">Pint_31169</name>
</gene>
<sequence>MKAAPTAIEQIDKSDDASADIENTAASLKRELQCIRPSLISEGCIHRVPDRARRSNEFFFTPRVVSIGPFHHGADELKRMEDYKRNCLAGFLQRTEVKLEKFVEVTKRNEVRLRNCYEEIGGLNSHDFVKMVLLDSAFIIEVLLEDISPDDEVPDCEKSLYSKKLLLHEIRYDMILVENQLPFFILEELFILANITIDDQRPSMLELTHDFCNNYWNDFLDVDNFGESHYSGVLHFVDFFRTCILPSDLLEKKAAGVPAPSVTQLHQAGVKFERGSINKFEIIFKNGILEFPRLLIHPTLGIVLRNLLAFEQYHNLPGFINDYIFFMNNLLRSAKDVDLLAGSGILKHSLRNSEGVSILFHDLVELTGSMGGYYYSSLSKDLNRYCEASCNKWMANLKQDYFNTPWSIISFIAAAVLLILTFIQTVRSFYN</sequence>
<proteinExistence type="predicted"/>
<reference evidence="2" key="1">
    <citation type="journal article" date="2023" name="G3 (Bethesda)">
        <title>Genome assembly and association tests identify interacting loci associated with vigor, precocity, and sex in interspecific pistachio rootstocks.</title>
        <authorList>
            <person name="Palmer W."/>
            <person name="Jacygrad E."/>
            <person name="Sagayaradj S."/>
            <person name="Cavanaugh K."/>
            <person name="Han R."/>
            <person name="Bertier L."/>
            <person name="Beede B."/>
            <person name="Kafkas S."/>
            <person name="Golino D."/>
            <person name="Preece J."/>
            <person name="Michelmore R."/>
        </authorList>
    </citation>
    <scope>NUCLEOTIDE SEQUENCE [LARGE SCALE GENOMIC DNA]</scope>
</reference>